<evidence type="ECO:0000313" key="5">
    <source>
        <dbReference type="Proteomes" id="UP001374535"/>
    </source>
</evidence>
<reference evidence="3" key="2">
    <citation type="submission" date="2024-01" db="EMBL/GenBank/DDBJ databases">
        <authorList>
            <person name="Junaid A."/>
            <person name="Bhatia S."/>
        </authorList>
    </citation>
    <scope>NUCLEOTIDE SEQUENCE</scope>
    <source>
        <strain evidence="3">Urdbean</strain>
        <tissue evidence="3">Leaf</tissue>
    </source>
</reference>
<evidence type="ECO:0000256" key="1">
    <source>
        <dbReference type="ARBA" id="ARBA00023027"/>
    </source>
</evidence>
<dbReference type="EMBL" id="CP144698">
    <property type="protein sequence ID" value="WVZ16879.1"/>
    <property type="molecule type" value="Genomic_DNA"/>
</dbReference>
<dbReference type="Proteomes" id="UP001374535">
    <property type="component" value="Chromosome 3"/>
</dbReference>
<dbReference type="AlphaFoldDB" id="A0AAQ3S5X0"/>
<reference evidence="3 5" key="1">
    <citation type="journal article" date="2023" name="Life. Sci Alliance">
        <title>Evolutionary insights into 3D genome organization and epigenetic landscape of Vigna mungo.</title>
        <authorList>
            <person name="Junaid A."/>
            <person name="Singh B."/>
            <person name="Bhatia S."/>
        </authorList>
    </citation>
    <scope>NUCLEOTIDE SEQUENCE [LARGE SCALE GENOMIC DNA]</scope>
    <source>
        <strain evidence="3">Urdbean</strain>
    </source>
</reference>
<dbReference type="EMBL" id="CP144701">
    <property type="protein sequence ID" value="WVZ26800.1"/>
    <property type="molecule type" value="Genomic_DNA"/>
</dbReference>
<accession>A0AAQ3S5X0</accession>
<keyword evidence="1" id="KW-0520">NAD</keyword>
<keyword evidence="4" id="KW-0496">Mitochondrion</keyword>
<organism evidence="3 5">
    <name type="scientific">Vigna mungo</name>
    <name type="common">Black gram</name>
    <name type="synonym">Phaseolus mungo</name>
    <dbReference type="NCBI Taxonomy" id="3915"/>
    <lineage>
        <taxon>Eukaryota</taxon>
        <taxon>Viridiplantae</taxon>
        <taxon>Streptophyta</taxon>
        <taxon>Embryophyta</taxon>
        <taxon>Tracheophyta</taxon>
        <taxon>Spermatophyta</taxon>
        <taxon>Magnoliopsida</taxon>
        <taxon>eudicotyledons</taxon>
        <taxon>Gunneridae</taxon>
        <taxon>Pentapetalae</taxon>
        <taxon>rosids</taxon>
        <taxon>fabids</taxon>
        <taxon>Fabales</taxon>
        <taxon>Fabaceae</taxon>
        <taxon>Papilionoideae</taxon>
        <taxon>50 kb inversion clade</taxon>
        <taxon>NPAAA clade</taxon>
        <taxon>indigoferoid/millettioid clade</taxon>
        <taxon>Phaseoleae</taxon>
        <taxon>Vigna</taxon>
    </lineage>
</organism>
<dbReference type="Gene3D" id="3.40.50.10140">
    <property type="entry name" value="Toll/interleukin-1 receptor homology (TIR) domain"/>
    <property type="match status" value="1"/>
</dbReference>
<sequence length="175" mass="19988">MSSSSSSQPQWIYDVFINFRGGDTRRDFVSHLYCALSNAGVNTFFDDENLLKGTPLEELTRAIEASQIAIVVFSETYTESTWCLTELQKIIDCNESYGQIVVPIFHGVEPSILRNPKGRFREALEAAAKKKFSEEHREYGLSRWKNVLKKAANFSGWDVKNHRYITGFISSFIET</sequence>
<geneLocation type="mitochondrion" evidence="4"/>
<dbReference type="SUPFAM" id="SSF52200">
    <property type="entry name" value="Toll/Interleukin receptor TIR domain"/>
    <property type="match status" value="1"/>
</dbReference>
<gene>
    <name evidence="4" type="ORF">V8G54_000102</name>
    <name evidence="3" type="ORF">V8G54_009861</name>
</gene>
<dbReference type="PROSITE" id="PS50104">
    <property type="entry name" value="TIR"/>
    <property type="match status" value="1"/>
</dbReference>
<dbReference type="InterPro" id="IPR035897">
    <property type="entry name" value="Toll_tir_struct_dom_sf"/>
</dbReference>
<evidence type="ECO:0000259" key="2">
    <source>
        <dbReference type="PROSITE" id="PS50104"/>
    </source>
</evidence>
<evidence type="ECO:0000313" key="4">
    <source>
        <dbReference type="EMBL" id="WVZ26800.1"/>
    </source>
</evidence>
<dbReference type="PANTHER" id="PTHR32009">
    <property type="entry name" value="TMV RESISTANCE PROTEIN N-LIKE"/>
    <property type="match status" value="1"/>
</dbReference>
<dbReference type="InterPro" id="IPR000157">
    <property type="entry name" value="TIR_dom"/>
</dbReference>
<dbReference type="SMART" id="SM00255">
    <property type="entry name" value="TIR"/>
    <property type="match status" value="1"/>
</dbReference>
<dbReference type="Pfam" id="PF01582">
    <property type="entry name" value="TIR"/>
    <property type="match status" value="1"/>
</dbReference>
<dbReference type="PANTHER" id="PTHR32009:SF152">
    <property type="entry name" value="NEUTRAL_ALKALINE INVERTASE"/>
    <property type="match status" value="1"/>
</dbReference>
<keyword evidence="5" id="KW-1185">Reference proteome</keyword>
<dbReference type="Proteomes" id="UP001374535">
    <property type="component" value="Mitochondrion MT"/>
</dbReference>
<dbReference type="GO" id="GO:0007165">
    <property type="term" value="P:signal transduction"/>
    <property type="evidence" value="ECO:0007669"/>
    <property type="project" value="InterPro"/>
</dbReference>
<name>A0AAQ3S5X0_VIGMU</name>
<dbReference type="FunFam" id="3.40.50.10140:FF:000007">
    <property type="entry name" value="Disease resistance protein (TIR-NBS-LRR class)"/>
    <property type="match status" value="1"/>
</dbReference>
<proteinExistence type="predicted"/>
<feature type="domain" description="TIR" evidence="2">
    <location>
        <begin position="11"/>
        <end position="151"/>
    </location>
</feature>
<protein>
    <recommendedName>
        <fullName evidence="2">TIR domain-containing protein</fullName>
    </recommendedName>
</protein>
<evidence type="ECO:0000313" key="3">
    <source>
        <dbReference type="EMBL" id="WVZ16879.1"/>
    </source>
</evidence>